<dbReference type="EMBL" id="ML975154">
    <property type="protein sequence ID" value="KAF1813858.1"/>
    <property type="molecule type" value="Genomic_DNA"/>
</dbReference>
<feature type="non-terminal residue" evidence="1">
    <location>
        <position position="1"/>
    </location>
</feature>
<organism evidence="1">
    <name type="scientific">Eremomyces bilateralis CBS 781.70</name>
    <dbReference type="NCBI Taxonomy" id="1392243"/>
    <lineage>
        <taxon>Eukaryota</taxon>
        <taxon>Fungi</taxon>
        <taxon>Dikarya</taxon>
        <taxon>Ascomycota</taxon>
        <taxon>Pezizomycotina</taxon>
        <taxon>Dothideomycetes</taxon>
        <taxon>Dothideomycetes incertae sedis</taxon>
        <taxon>Eremomycetales</taxon>
        <taxon>Eremomycetaceae</taxon>
        <taxon>Eremomyces</taxon>
    </lineage>
</organism>
<dbReference type="AlphaFoldDB" id="A0A6G1G736"/>
<dbReference type="RefSeq" id="XP_033535489.1">
    <property type="nucleotide sequence ID" value="XM_033679185.1"/>
</dbReference>
<protein>
    <submittedName>
        <fullName evidence="1 3">Uncharacterized protein</fullName>
    </submittedName>
</protein>
<dbReference type="Proteomes" id="UP000504638">
    <property type="component" value="Unplaced"/>
</dbReference>
<reference evidence="3" key="2">
    <citation type="submission" date="2020-04" db="EMBL/GenBank/DDBJ databases">
        <authorList>
            <consortium name="NCBI Genome Project"/>
        </authorList>
    </citation>
    <scope>NUCLEOTIDE SEQUENCE</scope>
    <source>
        <strain evidence="3">CBS 781.70</strain>
    </source>
</reference>
<evidence type="ECO:0000313" key="2">
    <source>
        <dbReference type="Proteomes" id="UP000504638"/>
    </source>
</evidence>
<reference evidence="3" key="3">
    <citation type="submission" date="2025-04" db="UniProtKB">
        <authorList>
            <consortium name="RefSeq"/>
        </authorList>
    </citation>
    <scope>IDENTIFICATION</scope>
    <source>
        <strain evidence="3">CBS 781.70</strain>
    </source>
</reference>
<evidence type="ECO:0000313" key="1">
    <source>
        <dbReference type="EMBL" id="KAF1813858.1"/>
    </source>
</evidence>
<name>A0A6G1G736_9PEZI</name>
<reference evidence="1 3" key="1">
    <citation type="submission" date="2020-01" db="EMBL/GenBank/DDBJ databases">
        <authorList>
            <consortium name="DOE Joint Genome Institute"/>
            <person name="Haridas S."/>
            <person name="Albert R."/>
            <person name="Binder M."/>
            <person name="Bloem J."/>
            <person name="Labutti K."/>
            <person name="Salamov A."/>
            <person name="Andreopoulos B."/>
            <person name="Baker S.E."/>
            <person name="Barry K."/>
            <person name="Bills G."/>
            <person name="Bluhm B.H."/>
            <person name="Cannon C."/>
            <person name="Castanera R."/>
            <person name="Culley D.E."/>
            <person name="Daum C."/>
            <person name="Ezra D."/>
            <person name="Gonzalez J.B."/>
            <person name="Henrissat B."/>
            <person name="Kuo A."/>
            <person name="Liang C."/>
            <person name="Lipzen A."/>
            <person name="Lutzoni F."/>
            <person name="Magnuson J."/>
            <person name="Mondo S."/>
            <person name="Nolan M."/>
            <person name="Ohm R."/>
            <person name="Pangilinan J."/>
            <person name="Park H.-J."/>
            <person name="Ramirez L."/>
            <person name="Alfaro M."/>
            <person name="Sun H."/>
            <person name="Tritt A."/>
            <person name="Yoshinaga Y."/>
            <person name="Zwiers L.-H."/>
            <person name="Turgeon B.G."/>
            <person name="Goodwin S.B."/>
            <person name="Spatafora J.W."/>
            <person name="Crous P.W."/>
            <person name="Grigoriev I.V."/>
        </authorList>
    </citation>
    <scope>NUCLEOTIDE SEQUENCE</scope>
    <source>
        <strain evidence="1 3">CBS 781.70</strain>
    </source>
</reference>
<keyword evidence="2" id="KW-1185">Reference proteome</keyword>
<evidence type="ECO:0000313" key="3">
    <source>
        <dbReference type="RefSeq" id="XP_033535489.1"/>
    </source>
</evidence>
<dbReference type="GeneID" id="54419755"/>
<accession>A0A6G1G736</accession>
<gene>
    <name evidence="1 3" type="ORF">P152DRAFT_457228</name>
</gene>
<sequence>MPSFLAWAMGAAGVGVCKEVEYARKAIEAGGSNPDGEGVVWDWLFVEDAKGQMKKMVFQGLEKGRKRPAVVRKEFAVQSLILGQLAIED</sequence>
<proteinExistence type="predicted"/>